<dbReference type="GO" id="GO:0003697">
    <property type="term" value="F:single-stranded DNA binding"/>
    <property type="evidence" value="ECO:0007669"/>
    <property type="project" value="TreeGrafter"/>
</dbReference>
<keyword evidence="6" id="KW-0779">Telomere</keyword>
<keyword evidence="8" id="KW-0539">Nucleus</keyword>
<dbReference type="GO" id="GO:1990879">
    <property type="term" value="C:CST complex"/>
    <property type="evidence" value="ECO:0007669"/>
    <property type="project" value="TreeGrafter"/>
</dbReference>
<evidence type="ECO:0000256" key="4">
    <source>
        <dbReference type="ARBA" id="ARBA00016175"/>
    </source>
</evidence>
<name>A0A8T0KS22_PHAAN</name>
<dbReference type="Proteomes" id="UP000743370">
    <property type="component" value="Unassembled WGS sequence"/>
</dbReference>
<comment type="similarity">
    <text evidence="3">Belongs to the CTC1 family.</text>
</comment>
<keyword evidence="7" id="KW-0238">DNA-binding</keyword>
<dbReference type="PANTHER" id="PTHR14865:SF2">
    <property type="entry name" value="CST COMPLEX SUBUNIT CTC1"/>
    <property type="match status" value="1"/>
</dbReference>
<evidence type="ECO:0000256" key="2">
    <source>
        <dbReference type="ARBA" id="ARBA00004574"/>
    </source>
</evidence>
<organism evidence="9 10">
    <name type="scientific">Phaseolus angularis</name>
    <name type="common">Azuki bean</name>
    <name type="synonym">Vigna angularis</name>
    <dbReference type="NCBI Taxonomy" id="3914"/>
    <lineage>
        <taxon>Eukaryota</taxon>
        <taxon>Viridiplantae</taxon>
        <taxon>Streptophyta</taxon>
        <taxon>Embryophyta</taxon>
        <taxon>Tracheophyta</taxon>
        <taxon>Spermatophyta</taxon>
        <taxon>Magnoliopsida</taxon>
        <taxon>eudicotyledons</taxon>
        <taxon>Gunneridae</taxon>
        <taxon>Pentapetalae</taxon>
        <taxon>rosids</taxon>
        <taxon>fabids</taxon>
        <taxon>Fabales</taxon>
        <taxon>Fabaceae</taxon>
        <taxon>Papilionoideae</taxon>
        <taxon>50 kb inversion clade</taxon>
        <taxon>NPAAA clade</taxon>
        <taxon>indigoferoid/millettioid clade</taxon>
        <taxon>Phaseoleae</taxon>
        <taxon>Vigna</taxon>
    </lineage>
</organism>
<evidence type="ECO:0000256" key="7">
    <source>
        <dbReference type="ARBA" id="ARBA00023125"/>
    </source>
</evidence>
<gene>
    <name evidence="9" type="ORF">HKW66_Vig0237030</name>
</gene>
<evidence type="ECO:0000256" key="3">
    <source>
        <dbReference type="ARBA" id="ARBA00006332"/>
    </source>
</evidence>
<evidence type="ECO:0000256" key="1">
    <source>
        <dbReference type="ARBA" id="ARBA00004123"/>
    </source>
</evidence>
<evidence type="ECO:0000256" key="5">
    <source>
        <dbReference type="ARBA" id="ARBA00022454"/>
    </source>
</evidence>
<dbReference type="GO" id="GO:0045740">
    <property type="term" value="P:positive regulation of DNA replication"/>
    <property type="evidence" value="ECO:0007669"/>
    <property type="project" value="TreeGrafter"/>
</dbReference>
<dbReference type="GO" id="GO:0042162">
    <property type="term" value="F:telomeric DNA binding"/>
    <property type="evidence" value="ECO:0007669"/>
    <property type="project" value="TreeGrafter"/>
</dbReference>
<accession>A0A8T0KS22</accession>
<dbReference type="PANTHER" id="PTHR14865">
    <property type="entry name" value="CST COMPLEX SUBUNIT CTC1"/>
    <property type="match status" value="1"/>
</dbReference>
<dbReference type="GO" id="GO:0010833">
    <property type="term" value="P:telomere maintenance via telomere lengthening"/>
    <property type="evidence" value="ECO:0007669"/>
    <property type="project" value="TreeGrafter"/>
</dbReference>
<reference evidence="9 10" key="1">
    <citation type="submission" date="2020-05" db="EMBL/GenBank/DDBJ databases">
        <title>Vigna angularis (adzuki bean) Var. LongXiaoDou No. 4 denovo assembly.</title>
        <authorList>
            <person name="Xiang H."/>
        </authorList>
    </citation>
    <scope>NUCLEOTIDE SEQUENCE [LARGE SCALE GENOMIC DNA]</scope>
    <source>
        <tissue evidence="9">Leaf</tissue>
    </source>
</reference>
<dbReference type="AlphaFoldDB" id="A0A8T0KS22"/>
<dbReference type="InterPro" id="IPR042617">
    <property type="entry name" value="CTC1-like"/>
</dbReference>
<comment type="subcellular location">
    <subcellularLocation>
        <location evidence="2">Chromosome</location>
        <location evidence="2">Telomere</location>
    </subcellularLocation>
    <subcellularLocation>
        <location evidence="1">Nucleus</location>
    </subcellularLocation>
</comment>
<evidence type="ECO:0000313" key="9">
    <source>
        <dbReference type="EMBL" id="KAG2402506.1"/>
    </source>
</evidence>
<keyword evidence="5" id="KW-0158">Chromosome</keyword>
<sequence length="189" mass="21002">MFLLNGTGENSCYLRPETLLLLRSVFLLLPPLRSVNIYGSVNKHTFPTGFGPGVTAVFHRILYARPSILSSTKDADDASREYISCLISELPQGLTHKKIVLRCKVVAVLVLVIERNTPNFIAETKVNAQGTLLDIPLACFLLEDQNTTQLKYGLWASWFLVCGLAHHTLCFFDVSSSHSPLCGRRSYTS</sequence>
<protein>
    <recommendedName>
        <fullName evidence="4">CST complex subunit CTC1</fullName>
    </recommendedName>
</protein>
<proteinExistence type="inferred from homology"/>
<dbReference type="EMBL" id="JABFOF010000003">
    <property type="protein sequence ID" value="KAG2402506.1"/>
    <property type="molecule type" value="Genomic_DNA"/>
</dbReference>
<comment type="caution">
    <text evidence="9">The sequence shown here is derived from an EMBL/GenBank/DDBJ whole genome shotgun (WGS) entry which is preliminary data.</text>
</comment>
<evidence type="ECO:0000256" key="8">
    <source>
        <dbReference type="ARBA" id="ARBA00023242"/>
    </source>
</evidence>
<evidence type="ECO:0000256" key="6">
    <source>
        <dbReference type="ARBA" id="ARBA00022895"/>
    </source>
</evidence>
<evidence type="ECO:0000313" key="10">
    <source>
        <dbReference type="Proteomes" id="UP000743370"/>
    </source>
</evidence>